<keyword evidence="1" id="KW-0175">Coiled coil</keyword>
<evidence type="ECO:0000313" key="3">
    <source>
        <dbReference type="EMBL" id="OQR92858.1"/>
    </source>
</evidence>
<sequence length="135" mass="15769">MRHFSIATPDVQQDHYRRMRECIRRRSVLGPWKKIYLERLRARRDARQPATPEKMTPEKAPKQASPQDKPTLPATVRVDTALQDKEKEIEDLEAKLRELMDRKHVQFGLLKAILMDEARQKMTSRLMAAPTPSPV</sequence>
<accession>A0A1V9Z4D1</accession>
<evidence type="ECO:0000256" key="2">
    <source>
        <dbReference type="SAM" id="MobiDB-lite"/>
    </source>
</evidence>
<reference evidence="3 4" key="1">
    <citation type="journal article" date="2014" name="Genome Biol. Evol.">
        <title>The secreted proteins of Achlya hypogyna and Thraustotheca clavata identify the ancestral oomycete secretome and reveal gene acquisitions by horizontal gene transfer.</title>
        <authorList>
            <person name="Misner I."/>
            <person name="Blouin N."/>
            <person name="Leonard G."/>
            <person name="Richards T.A."/>
            <person name="Lane C.E."/>
        </authorList>
    </citation>
    <scope>NUCLEOTIDE SEQUENCE [LARGE SCALE GENOMIC DNA]</scope>
    <source>
        <strain evidence="3 4">ATCC 48635</strain>
    </source>
</reference>
<keyword evidence="4" id="KW-1185">Reference proteome</keyword>
<organism evidence="3 4">
    <name type="scientific">Achlya hypogyna</name>
    <name type="common">Oomycete</name>
    <name type="synonym">Protoachlya hypogyna</name>
    <dbReference type="NCBI Taxonomy" id="1202772"/>
    <lineage>
        <taxon>Eukaryota</taxon>
        <taxon>Sar</taxon>
        <taxon>Stramenopiles</taxon>
        <taxon>Oomycota</taxon>
        <taxon>Saprolegniomycetes</taxon>
        <taxon>Saprolegniales</taxon>
        <taxon>Achlyaceae</taxon>
        <taxon>Achlya</taxon>
    </lineage>
</organism>
<name>A0A1V9Z4D1_ACHHY</name>
<feature type="region of interest" description="Disordered" evidence="2">
    <location>
        <begin position="41"/>
        <end position="74"/>
    </location>
</feature>
<evidence type="ECO:0000256" key="1">
    <source>
        <dbReference type="SAM" id="Coils"/>
    </source>
</evidence>
<dbReference type="EMBL" id="JNBR01000437">
    <property type="protein sequence ID" value="OQR92858.1"/>
    <property type="molecule type" value="Genomic_DNA"/>
</dbReference>
<gene>
    <name evidence="3" type="ORF">ACHHYP_03124</name>
</gene>
<dbReference type="Proteomes" id="UP000243579">
    <property type="component" value="Unassembled WGS sequence"/>
</dbReference>
<evidence type="ECO:0000313" key="4">
    <source>
        <dbReference type="Proteomes" id="UP000243579"/>
    </source>
</evidence>
<dbReference type="OrthoDB" id="77389at2759"/>
<protein>
    <submittedName>
        <fullName evidence="3">Uncharacterized protein</fullName>
    </submittedName>
</protein>
<feature type="coiled-coil region" evidence="1">
    <location>
        <begin position="75"/>
        <end position="102"/>
    </location>
</feature>
<dbReference type="AlphaFoldDB" id="A0A1V9Z4D1"/>
<comment type="caution">
    <text evidence="3">The sequence shown here is derived from an EMBL/GenBank/DDBJ whole genome shotgun (WGS) entry which is preliminary data.</text>
</comment>
<proteinExistence type="predicted"/>